<name>A0ABY8CEL7_9ARCH</name>
<evidence type="ECO:0000256" key="1">
    <source>
        <dbReference type="SAM" id="MobiDB-lite"/>
    </source>
</evidence>
<proteinExistence type="predicted"/>
<gene>
    <name evidence="2" type="ORF">SVXNc_0617</name>
</gene>
<dbReference type="GeneID" id="98290673"/>
<reference evidence="2 3" key="1">
    <citation type="submission" date="2022-09" db="EMBL/GenBank/DDBJ databases">
        <title>Xylan utilization by haloarchaea-nanohaloarchaea associations.</title>
        <authorList>
            <person name="Yakimov M."/>
        </authorList>
    </citation>
    <scope>NUCLEOTIDE SEQUENCE [LARGE SCALE GENOMIC DNA]</scope>
    <source>
        <strain evidence="2 3">SVXNc</strain>
    </source>
</reference>
<dbReference type="RefSeq" id="WP_347721469.1">
    <property type="nucleotide sequence ID" value="NZ_CP104395.1"/>
</dbReference>
<sequence>MIEEHSNMKNSWTSPTNPEIADKEYSPWEDSRYSLEELEEDVYNEFNNPAGSPELAANVYREITARLTEEEYVTGEDILEEKTPRRFVEDWS</sequence>
<evidence type="ECO:0000313" key="2">
    <source>
        <dbReference type="EMBL" id="WEL19632.1"/>
    </source>
</evidence>
<organism evidence="2 3">
    <name type="scientific">Candidatus Nanohalococcus occultus</name>
    <dbReference type="NCBI Taxonomy" id="2978047"/>
    <lineage>
        <taxon>Archaea</taxon>
        <taxon>Candidatus Nanohalarchaeota</taxon>
        <taxon>Candidatus Nanohalarchaeota incertae sedis</taxon>
        <taxon>Candidatus Nanohalococcus</taxon>
    </lineage>
</organism>
<protein>
    <submittedName>
        <fullName evidence="2">Uncharacterized protein</fullName>
    </submittedName>
</protein>
<accession>A0ABY8CEL7</accession>
<keyword evidence="3" id="KW-1185">Reference proteome</keyword>
<dbReference type="EMBL" id="CP104395">
    <property type="protein sequence ID" value="WEL19632.1"/>
    <property type="molecule type" value="Genomic_DNA"/>
</dbReference>
<dbReference type="Proteomes" id="UP001218034">
    <property type="component" value="Chromosome"/>
</dbReference>
<evidence type="ECO:0000313" key="3">
    <source>
        <dbReference type="Proteomes" id="UP001218034"/>
    </source>
</evidence>
<feature type="compositionally biased region" description="Polar residues" evidence="1">
    <location>
        <begin position="8"/>
        <end position="17"/>
    </location>
</feature>
<feature type="region of interest" description="Disordered" evidence="1">
    <location>
        <begin position="1"/>
        <end position="28"/>
    </location>
</feature>